<evidence type="ECO:0000313" key="2">
    <source>
        <dbReference type="Proteomes" id="UP001432322"/>
    </source>
</evidence>
<dbReference type="AlphaFoldDB" id="A0AAV5WB11"/>
<reference evidence="1" key="1">
    <citation type="submission" date="2023-10" db="EMBL/GenBank/DDBJ databases">
        <title>Genome assembly of Pristionchus species.</title>
        <authorList>
            <person name="Yoshida K."/>
            <person name="Sommer R.J."/>
        </authorList>
    </citation>
    <scope>NUCLEOTIDE SEQUENCE</scope>
    <source>
        <strain evidence="1">RS5133</strain>
    </source>
</reference>
<sequence length="66" mass="6905">TIVFPMTQTSATMAMMNEEPILNSAAGSSNESLAAVVKLAFSPMASSSSRSLFIDTFTPTTIASRS</sequence>
<proteinExistence type="predicted"/>
<comment type="caution">
    <text evidence="1">The sequence shown here is derived from an EMBL/GenBank/DDBJ whole genome shotgun (WGS) entry which is preliminary data.</text>
</comment>
<feature type="non-terminal residue" evidence="1">
    <location>
        <position position="1"/>
    </location>
</feature>
<keyword evidence="2" id="KW-1185">Reference proteome</keyword>
<feature type="non-terminal residue" evidence="1">
    <location>
        <position position="66"/>
    </location>
</feature>
<name>A0AAV5WB11_9BILA</name>
<evidence type="ECO:0000313" key="1">
    <source>
        <dbReference type="EMBL" id="GMT27600.1"/>
    </source>
</evidence>
<gene>
    <name evidence="1" type="ORF">PFISCL1PPCAC_18897</name>
</gene>
<organism evidence="1 2">
    <name type="scientific">Pristionchus fissidentatus</name>
    <dbReference type="NCBI Taxonomy" id="1538716"/>
    <lineage>
        <taxon>Eukaryota</taxon>
        <taxon>Metazoa</taxon>
        <taxon>Ecdysozoa</taxon>
        <taxon>Nematoda</taxon>
        <taxon>Chromadorea</taxon>
        <taxon>Rhabditida</taxon>
        <taxon>Rhabditina</taxon>
        <taxon>Diplogasteromorpha</taxon>
        <taxon>Diplogasteroidea</taxon>
        <taxon>Neodiplogasteridae</taxon>
        <taxon>Pristionchus</taxon>
    </lineage>
</organism>
<dbReference type="Proteomes" id="UP001432322">
    <property type="component" value="Unassembled WGS sequence"/>
</dbReference>
<dbReference type="EMBL" id="BTSY01000005">
    <property type="protein sequence ID" value="GMT27600.1"/>
    <property type="molecule type" value="Genomic_DNA"/>
</dbReference>
<protein>
    <submittedName>
        <fullName evidence="1">Uncharacterized protein</fullName>
    </submittedName>
</protein>
<accession>A0AAV5WB11</accession>